<sequence length="714" mass="77946">MLKKLVFLMLSLALAGMAQHSLKVCLSAGGLGLAGERPVVSGMYWNGTMWISTPIFVEGDVVNAVYIWDLNKTNPSIHRVMLLPPVFSNLTKICMYLPRLRVRQRPGPPGHPGVMARVRVEAGDEYYIFIATDIPGAVPMNLTAEMVNAEVLEVVRNGKGGGPRQVAGAVAQVAVSLPDSTLQYTSSRDWSLSWQGTIGGAFKLKNTDMTRLDYMTKRCGSGNVEVPPGVPRIDVVITAASTKTTWYVYVTDDTGTHQYVAPLPDGAPYAVVSHYFQSTQSPRTIAVAVCPMDIDTIKTAAIDAFIYLEGAVSMYPTLWHNIIMGGIGGQVYRRGVYVIVPGVHIPPGSVINPLLRADITVGYSGMVYPSTVNIYLGSTPVATVTGTDLGGVVRYSVATTFDAREHLRTGGVADSLIIGPVDGYYMFIENIGVEGTARPEINRPMSRIFRDAATPWLQATYVYIPYGGVANLYMYRADIRIVDRAGSIQLDGVRLVGVLSPWQNYLVCTSDSGNPALRLYLDLYRGWDGSLIRDWDVGQASIQTQGSSEPQLIFFKLVVELLIRLFEAAGWIANALGEWFGWVMFAADLYSSVSSASSVSWYKTSAGDLVIQLYVNYQDAGKPVAFGVNFYCPLSSLGGYDDYVVVVKRVEMCGKVLYDKGMSSIGGAEYYMPKSYIYNYATAGIDLYRTFTCGAQEDLTSGGNAYSCNIDKYR</sequence>
<dbReference type="AlphaFoldDB" id="G7VEK2"/>
<keyword evidence="2" id="KW-1185">Reference proteome</keyword>
<proteinExistence type="predicted"/>
<evidence type="ECO:0000313" key="2">
    <source>
        <dbReference type="Proteomes" id="UP000005867"/>
    </source>
</evidence>
<dbReference type="HOGENOM" id="CLU_375379_0_0_2"/>
<dbReference type="Proteomes" id="UP000005867">
    <property type="component" value="Chromosome"/>
</dbReference>
<accession>G7VEK2</accession>
<dbReference type="KEGG" id="pyr:P186_0165"/>
<name>G7VEK2_9CREN</name>
<evidence type="ECO:0000313" key="1">
    <source>
        <dbReference type="EMBL" id="AET31626.1"/>
    </source>
</evidence>
<dbReference type="RefSeq" id="WP_014287454.1">
    <property type="nucleotide sequence ID" value="NC_016645.1"/>
</dbReference>
<gene>
    <name evidence="1" type="ORF">P186_0165</name>
</gene>
<reference evidence="1 2" key="1">
    <citation type="journal article" date="2012" name="J. Bacteriol.">
        <title>Complete genome sequence of strain 1860, a crenarchaeon of the genus pyrobaculum able to grow with various electron acceptors.</title>
        <authorList>
            <person name="Mardanov A.V."/>
            <person name="Gumerov V.M."/>
            <person name="Slobodkina G.B."/>
            <person name="Beletsky A.V."/>
            <person name="Bonch-Osmolovskaya E.A."/>
            <person name="Ravin N.V."/>
            <person name="Skryabin K.G."/>
        </authorList>
    </citation>
    <scope>NUCLEOTIDE SEQUENCE [LARGE SCALE GENOMIC DNA]</scope>
    <source>
        <strain evidence="1 2">1860</strain>
    </source>
</reference>
<protein>
    <submittedName>
        <fullName evidence="1">Uncharacterized protein</fullName>
    </submittedName>
</protein>
<dbReference type="EMBL" id="CP003098">
    <property type="protein sequence ID" value="AET31626.1"/>
    <property type="molecule type" value="Genomic_DNA"/>
</dbReference>
<organism evidence="1 2">
    <name type="scientific">Pyrobaculum ferrireducens</name>
    <dbReference type="NCBI Taxonomy" id="1104324"/>
    <lineage>
        <taxon>Archaea</taxon>
        <taxon>Thermoproteota</taxon>
        <taxon>Thermoprotei</taxon>
        <taxon>Thermoproteales</taxon>
        <taxon>Thermoproteaceae</taxon>
        <taxon>Pyrobaculum</taxon>
    </lineage>
</organism>
<dbReference type="BioCyc" id="PSP1104324:GJSN-158-MONOMER"/>
<dbReference type="eggNOG" id="arCOG07691">
    <property type="taxonomic scope" value="Archaea"/>
</dbReference>
<dbReference type="GeneID" id="11595965"/>